<dbReference type="Pfam" id="PF01425">
    <property type="entry name" value="Amidase"/>
    <property type="match status" value="1"/>
</dbReference>
<dbReference type="PANTHER" id="PTHR11895:SF73">
    <property type="entry name" value="AMIDASE FAMILY PROTEIN"/>
    <property type="match status" value="1"/>
</dbReference>
<dbReference type="EMBL" id="AP021858">
    <property type="protein sequence ID" value="BBO24728.1"/>
    <property type="molecule type" value="Genomic_DNA"/>
</dbReference>
<sequence length="566" mass="61396">MALPDSIDRREFFARAVMGAATAGLPLSTAFGAPVPNVDGQDSPAQEIGLADLQAAARIAGLEFENSELEEILRSVRSQRASFAALRSQEVDYTLEPPTPFVPQGKSMGGAPGIELRLDPPSSDSPPSDPEDLAFSSVRDLSHWVRTRKVSPVALTRLYLDRMKRYGDELLCLVTLTEELALEQARRAEAEIAAGQYRGPLHGLPYGIKDLFATRGYPTSWGSEPHKDQHFDFDAGVVERMREAGAVLIAKLSLGSLAQGDVWFKGRTKNPWNPSQGSSGSSAGSACSAAAGLAAFTIGTETLGSIVSPTHQCRVTGLRPSYGRVTRSGAMAVSWTMDKVGPICRSAQDCAIVFASLQGSDPRDLTSRDAGFHYRSDLPLKELRIGYLIGPNDDPADRPAIERTDYLSLLASLGANLEPVRMSPTPNGVILVLSVESASAFDDFTRSDAIDHLQNSSWPQTYRSSRFVPAVEYLRAQRLRTEVMRKFEAELGEFDMVVAYERGGHTLYTTNLTGHPQVLVPFGLTPQGTQRSISLIGRLDGEATILAVAHQIQMRAGFHRLRPSLG</sequence>
<gene>
    <name evidence="3" type="ORF">NPRO_23230</name>
</gene>
<feature type="domain" description="Amidase" evidence="2">
    <location>
        <begin position="155"/>
        <end position="481"/>
    </location>
</feature>
<dbReference type="InterPro" id="IPR000120">
    <property type="entry name" value="Amidase"/>
</dbReference>
<dbReference type="GO" id="GO:0050567">
    <property type="term" value="F:glutaminyl-tRNA synthase (glutamine-hydrolyzing) activity"/>
    <property type="evidence" value="ECO:0007669"/>
    <property type="project" value="TreeGrafter"/>
</dbReference>
<dbReference type="Gene3D" id="3.90.1300.10">
    <property type="entry name" value="Amidase signature (AS) domain"/>
    <property type="match status" value="1"/>
</dbReference>
<protein>
    <submittedName>
        <fullName evidence="3">Amidase</fullName>
    </submittedName>
</protein>
<evidence type="ECO:0000313" key="4">
    <source>
        <dbReference type="Proteomes" id="UP000662873"/>
    </source>
</evidence>
<proteinExistence type="predicted"/>
<name>A0A809RDL2_9BACT</name>
<dbReference type="InterPro" id="IPR006311">
    <property type="entry name" value="TAT_signal"/>
</dbReference>
<dbReference type="KEGG" id="npy:NPRO_23230"/>
<dbReference type="PANTHER" id="PTHR11895">
    <property type="entry name" value="TRANSAMIDASE"/>
    <property type="match status" value="1"/>
</dbReference>
<dbReference type="AlphaFoldDB" id="A0A809RDL2"/>
<reference evidence="3" key="1">
    <citation type="journal article" name="DNA Res.">
        <title>The physiological potential of anammox bacteria as revealed by their core genome structure.</title>
        <authorList>
            <person name="Okubo T."/>
            <person name="Toyoda A."/>
            <person name="Fukuhara K."/>
            <person name="Uchiyama I."/>
            <person name="Harigaya Y."/>
            <person name="Kuroiwa M."/>
            <person name="Suzuki T."/>
            <person name="Murakami Y."/>
            <person name="Suwa Y."/>
            <person name="Takami H."/>
        </authorList>
    </citation>
    <scope>NUCLEOTIDE SEQUENCE</scope>
    <source>
        <strain evidence="3">317325-2</strain>
    </source>
</reference>
<dbReference type="InterPro" id="IPR023631">
    <property type="entry name" value="Amidase_dom"/>
</dbReference>
<evidence type="ECO:0000313" key="3">
    <source>
        <dbReference type="EMBL" id="BBO24728.1"/>
    </source>
</evidence>
<dbReference type="PROSITE" id="PS51318">
    <property type="entry name" value="TAT"/>
    <property type="match status" value="1"/>
</dbReference>
<dbReference type="InterPro" id="IPR036928">
    <property type="entry name" value="AS_sf"/>
</dbReference>
<organism evidence="3 4">
    <name type="scientific">Candidatus Nitrosymbiomonas proteolyticus</name>
    <dbReference type="NCBI Taxonomy" id="2608984"/>
    <lineage>
        <taxon>Bacteria</taxon>
        <taxon>Bacillati</taxon>
        <taxon>Armatimonadota</taxon>
        <taxon>Armatimonadota incertae sedis</taxon>
        <taxon>Candidatus Nitrosymbiomonas</taxon>
    </lineage>
</organism>
<accession>A0A809RDL2</accession>
<evidence type="ECO:0000259" key="2">
    <source>
        <dbReference type="Pfam" id="PF01425"/>
    </source>
</evidence>
<feature type="region of interest" description="Disordered" evidence="1">
    <location>
        <begin position="98"/>
        <end position="132"/>
    </location>
</feature>
<evidence type="ECO:0000256" key="1">
    <source>
        <dbReference type="SAM" id="MobiDB-lite"/>
    </source>
</evidence>
<dbReference type="SUPFAM" id="SSF75304">
    <property type="entry name" value="Amidase signature (AS) enzymes"/>
    <property type="match status" value="1"/>
</dbReference>
<dbReference type="Proteomes" id="UP000662873">
    <property type="component" value="Chromosome"/>
</dbReference>